<evidence type="ECO:0000256" key="1">
    <source>
        <dbReference type="SAM" id="MobiDB-lite"/>
    </source>
</evidence>
<dbReference type="EMBL" id="KV784357">
    <property type="protein sequence ID" value="OEU17344.1"/>
    <property type="molecule type" value="Genomic_DNA"/>
</dbReference>
<dbReference type="SUPFAM" id="SSF52540">
    <property type="entry name" value="P-loop containing nucleoside triphosphate hydrolases"/>
    <property type="match status" value="1"/>
</dbReference>
<dbReference type="InParanoid" id="A0A1E7FGT4"/>
<feature type="region of interest" description="Disordered" evidence="1">
    <location>
        <begin position="1"/>
        <end position="52"/>
    </location>
</feature>
<dbReference type="AlphaFoldDB" id="A0A1E7FGT4"/>
<dbReference type="Proteomes" id="UP000095751">
    <property type="component" value="Unassembled WGS sequence"/>
</dbReference>
<sequence>MKHLDESSSTDDVIPTTTSLAEIQSQSVDNSHDEDNTSNNRNNKNKNIDSNNPIAGREEIIKIITDAGISFDPVEDADLIEELPLWSEVTEMYGTKPVLHGFNEGNCQRFQASSDPGEHFLGTAGTFNTGTNLMSELLISNCMMPERMKKYGHTSRGVRWQVPWGKHSPAGDRQYREEHKTLKDKNVDANEIMPMVTIRDPLFWLKSMCRHHYTAMWIGREHLDHCPNFLDKDLTTRVKYDGFIRRYDSLLDLWNAYYTEYINIDIPILLVRFEDLIFHTEEVITKVCECAGGRRSSPTKFRYVVDSAKKGKGSHGKDRTGFVDALVRYGTVAKRYAGYESKEDLSFIQKNVDPTLMRLMQYSPIQVDP</sequence>
<dbReference type="Gene3D" id="3.40.50.300">
    <property type="entry name" value="P-loop containing nucleotide triphosphate hydrolases"/>
    <property type="match status" value="1"/>
</dbReference>
<name>A0A1E7FGT4_9STRA</name>
<accession>A0A1E7FGT4</accession>
<evidence type="ECO:0000313" key="3">
    <source>
        <dbReference type="Proteomes" id="UP000095751"/>
    </source>
</evidence>
<feature type="compositionally biased region" description="Polar residues" evidence="1">
    <location>
        <begin position="15"/>
        <end position="29"/>
    </location>
</feature>
<reference evidence="2 3" key="1">
    <citation type="submission" date="2016-09" db="EMBL/GenBank/DDBJ databases">
        <title>Extensive genetic diversity and differential bi-allelic expression allows diatom success in the polar Southern Ocean.</title>
        <authorList>
            <consortium name="DOE Joint Genome Institute"/>
            <person name="Mock T."/>
            <person name="Otillar R.P."/>
            <person name="Strauss J."/>
            <person name="Dupont C."/>
            <person name="Frickenhaus S."/>
            <person name="Maumus F."/>
            <person name="Mcmullan M."/>
            <person name="Sanges R."/>
            <person name="Schmutz J."/>
            <person name="Toseland A."/>
            <person name="Valas R."/>
            <person name="Veluchamy A."/>
            <person name="Ward B.J."/>
            <person name="Allen A."/>
            <person name="Barry K."/>
            <person name="Falciatore A."/>
            <person name="Ferrante M."/>
            <person name="Fortunato A.E."/>
            <person name="Gloeckner G."/>
            <person name="Gruber A."/>
            <person name="Hipkin R."/>
            <person name="Janech M."/>
            <person name="Kroth P."/>
            <person name="Leese F."/>
            <person name="Lindquist E."/>
            <person name="Lyon B.R."/>
            <person name="Martin J."/>
            <person name="Mayer C."/>
            <person name="Parker M."/>
            <person name="Quesneville H."/>
            <person name="Raymond J."/>
            <person name="Uhlig C."/>
            <person name="Valentin K.U."/>
            <person name="Worden A.Z."/>
            <person name="Armbrust E.V."/>
            <person name="Bowler C."/>
            <person name="Green B."/>
            <person name="Moulton V."/>
            <person name="Van Oosterhout C."/>
            <person name="Grigoriev I."/>
        </authorList>
    </citation>
    <scope>NUCLEOTIDE SEQUENCE [LARGE SCALE GENOMIC DNA]</scope>
    <source>
        <strain evidence="2 3">CCMP1102</strain>
    </source>
</reference>
<dbReference type="InterPro" id="IPR027417">
    <property type="entry name" value="P-loop_NTPase"/>
</dbReference>
<dbReference type="KEGG" id="fcy:FRACYDRAFT_184174"/>
<protein>
    <recommendedName>
        <fullName evidence="4">Sulfotransferase domain-containing protein</fullName>
    </recommendedName>
</protein>
<evidence type="ECO:0008006" key="4">
    <source>
        <dbReference type="Google" id="ProtNLM"/>
    </source>
</evidence>
<evidence type="ECO:0000313" key="2">
    <source>
        <dbReference type="EMBL" id="OEU17344.1"/>
    </source>
</evidence>
<gene>
    <name evidence="2" type="ORF">FRACYDRAFT_184174</name>
</gene>
<dbReference type="OrthoDB" id="40447at2759"/>
<organism evidence="2 3">
    <name type="scientific">Fragilariopsis cylindrus CCMP1102</name>
    <dbReference type="NCBI Taxonomy" id="635003"/>
    <lineage>
        <taxon>Eukaryota</taxon>
        <taxon>Sar</taxon>
        <taxon>Stramenopiles</taxon>
        <taxon>Ochrophyta</taxon>
        <taxon>Bacillariophyta</taxon>
        <taxon>Bacillariophyceae</taxon>
        <taxon>Bacillariophycidae</taxon>
        <taxon>Bacillariales</taxon>
        <taxon>Bacillariaceae</taxon>
        <taxon>Fragilariopsis</taxon>
    </lineage>
</organism>
<keyword evidence="3" id="KW-1185">Reference proteome</keyword>
<proteinExistence type="predicted"/>